<dbReference type="GO" id="GO:0016491">
    <property type="term" value="F:oxidoreductase activity"/>
    <property type="evidence" value="ECO:0007669"/>
    <property type="project" value="UniProtKB-KW"/>
</dbReference>
<dbReference type="InterPro" id="IPR027417">
    <property type="entry name" value="P-loop_NTPase"/>
</dbReference>
<dbReference type="Gene3D" id="3.40.50.300">
    <property type="entry name" value="P-loop containing nucleotide triphosphate hydrolases"/>
    <property type="match status" value="1"/>
</dbReference>
<evidence type="ECO:0000259" key="5">
    <source>
        <dbReference type="PROSITE" id="PS51387"/>
    </source>
</evidence>
<dbReference type="Gene3D" id="3.40.50.150">
    <property type="entry name" value="Vaccinia Virus protein VP39"/>
    <property type="match status" value="1"/>
</dbReference>
<dbReference type="AlphaFoldDB" id="A0A9P4H0W3"/>
<dbReference type="InterPro" id="IPR005919">
    <property type="entry name" value="Pmev_kin_anim"/>
</dbReference>
<feature type="domain" description="FAD-binding PCMH-type" evidence="5">
    <location>
        <begin position="249"/>
        <end position="444"/>
    </location>
</feature>
<evidence type="ECO:0000256" key="4">
    <source>
        <dbReference type="ARBA" id="ARBA00023002"/>
    </source>
</evidence>
<dbReference type="Pfam" id="PF00156">
    <property type="entry name" value="Pribosyltran"/>
    <property type="match status" value="1"/>
</dbReference>
<dbReference type="GO" id="GO:0071949">
    <property type="term" value="F:FAD binding"/>
    <property type="evidence" value="ECO:0007669"/>
    <property type="project" value="InterPro"/>
</dbReference>
<dbReference type="Pfam" id="PF04275">
    <property type="entry name" value="P-mevalo_kinase"/>
    <property type="match status" value="1"/>
</dbReference>
<dbReference type="GO" id="GO:0005737">
    <property type="term" value="C:cytoplasm"/>
    <property type="evidence" value="ECO:0007669"/>
    <property type="project" value="InterPro"/>
</dbReference>
<dbReference type="PROSITE" id="PS51387">
    <property type="entry name" value="FAD_PCMH"/>
    <property type="match status" value="1"/>
</dbReference>
<dbReference type="Pfam" id="PF01565">
    <property type="entry name" value="FAD_binding_4"/>
    <property type="match status" value="1"/>
</dbReference>
<dbReference type="Gene3D" id="3.30.465.10">
    <property type="match status" value="1"/>
</dbReference>
<dbReference type="InterPro" id="IPR000836">
    <property type="entry name" value="PRTase_dom"/>
</dbReference>
<proteinExistence type="inferred from homology"/>
<dbReference type="SUPFAM" id="SSF56176">
    <property type="entry name" value="FAD-binding/transporter-associated domain-like"/>
    <property type="match status" value="1"/>
</dbReference>
<keyword evidence="7" id="KW-1185">Reference proteome</keyword>
<keyword evidence="4" id="KW-0560">Oxidoreductase</keyword>
<comment type="similarity">
    <text evidence="1">Belongs to the oxygen-dependent FAD-linked oxidoreductase family.</text>
</comment>
<keyword evidence="2" id="KW-0285">Flavoprotein</keyword>
<reference evidence="6" key="1">
    <citation type="journal article" date="2020" name="Stud. Mycol.">
        <title>101 Dothideomycetes genomes: a test case for predicting lifestyles and emergence of pathogens.</title>
        <authorList>
            <person name="Haridas S."/>
            <person name="Albert R."/>
            <person name="Binder M."/>
            <person name="Bloem J."/>
            <person name="Labutti K."/>
            <person name="Salamov A."/>
            <person name="Andreopoulos B."/>
            <person name="Baker S."/>
            <person name="Barry K."/>
            <person name="Bills G."/>
            <person name="Bluhm B."/>
            <person name="Cannon C."/>
            <person name="Castanera R."/>
            <person name="Culley D."/>
            <person name="Daum C."/>
            <person name="Ezra D."/>
            <person name="Gonzalez J."/>
            <person name="Henrissat B."/>
            <person name="Kuo A."/>
            <person name="Liang C."/>
            <person name="Lipzen A."/>
            <person name="Lutzoni F."/>
            <person name="Magnuson J."/>
            <person name="Mondo S."/>
            <person name="Nolan M."/>
            <person name="Ohm R."/>
            <person name="Pangilinan J."/>
            <person name="Park H.-J."/>
            <person name="Ramirez L."/>
            <person name="Alfaro M."/>
            <person name="Sun H."/>
            <person name="Tritt A."/>
            <person name="Yoshinaga Y."/>
            <person name="Zwiers L.-H."/>
            <person name="Turgeon B."/>
            <person name="Goodwin S."/>
            <person name="Spatafora J."/>
            <person name="Crous P."/>
            <person name="Grigoriev I."/>
        </authorList>
    </citation>
    <scope>NUCLEOTIDE SEQUENCE</scope>
    <source>
        <strain evidence="6">CBS 110217</strain>
    </source>
</reference>
<dbReference type="GO" id="GO:0004631">
    <property type="term" value="F:phosphomevalonate kinase activity"/>
    <property type="evidence" value="ECO:0007669"/>
    <property type="project" value="InterPro"/>
</dbReference>
<accession>A0A9P4H0W3</accession>
<evidence type="ECO:0000313" key="6">
    <source>
        <dbReference type="EMBL" id="KAF2025070.1"/>
    </source>
</evidence>
<name>A0A9P4H0W3_9PLEO</name>
<sequence length="1105" mass="121498">MATLDHLRRTLRQAAEALAAGFEILVRDAGWLVYQDFIIPQLSQLLNARFKSRTNVSALEIGPGPKSILAHLSKGLRRKTKTYTAFEPNGLFATRLEEQLRSTSEVKSPLPYLEHPPKIYRHPFDPQNNVKSCTDQDCSNDNAQYDFILFCHSILVEQPQGGIVVVFHRDGVLNLDGLVCHRTASFPTGVVRVADDNEVLDSFAHFIAGYTLKDTDEDDATRAVWRRVRRTLGRHEEGYLSFSSPNVMMALTHHATTFPELTTRVQQCVEWALRTESSLTVIGGSHSGHCLSPNIVAVDMSAFDQVCVVGLEEGRDRRAGSGDDFGLLVVAEAGSTVGDIVRKTTAAGVTVPLGARPSVGAGLWLQGEIGHLSRLHRLACDAIVGAIIVRVDSSQILCIGYVPSQHIPAGAVRHKDETDLLWAMKGAGTNFGIVISVTFKAFAAAAYLTRDRIVPLSDKREAQFRLHEFDTFIAKDLGPECSADAYLYCEDNQLHLGVTVFESFAASSNAATSTKLPEGVLRRLETKSKVMDGVELFDSEMYMSGMHSGHGGGKTSSFKRCIFLKQIGEAKVANRLIVAVESRSSQLCYLHLLHGGGAVRNVQDDVTAFGCRDWDFACVITSVWQRDQDDTEVARSIEQWVYKVAGELLSLGRGAYGADLGPDPRDAALAVKAFGPNLPRLARLKNSLDPKYELLRNVLAYACPLPCAPMPKLIILVTGESGAGKDYCADIWTSIFSRYNGEHLLSRVVSISDATKQEYAAAHGTDLHRLLKDRAYKEQHRPALTAFFQEQVRQRPLLLEEHFLNLVHDAAGVDVLLITGMRDEAPVSTLSHLVPESRLLEVYVEAAEETRNLRRWSHGGDRNGNNEKCDMSSSKDSMIMNYRPTFIFNNDTMGKDAAEGFAERFLTPYLHEGLERLAHMVRVAPNFPCPGIRFRRILGIAQQPGGLTLCTSLLQKSFNGDWNKVGAIACCEAGGFVYASVLARQIEVLLLLIRDAGKLPPPTISVPKTSSHISSIVSDNSEKKRIEMERDAIPWGASVVVVDDVISTGETLCAVLQLLCESGVGIDDISIMVVAEFPAHHGRRQLHRRGFGRVSVQSLLVFDGA</sequence>
<dbReference type="SUPFAM" id="SSF53271">
    <property type="entry name" value="PRTase-like"/>
    <property type="match status" value="1"/>
</dbReference>
<dbReference type="OrthoDB" id="363185at2759"/>
<dbReference type="Proteomes" id="UP000799777">
    <property type="component" value="Unassembled WGS sequence"/>
</dbReference>
<gene>
    <name evidence="6" type="ORF">EK21DRAFT_104210</name>
</gene>
<evidence type="ECO:0000313" key="7">
    <source>
        <dbReference type="Proteomes" id="UP000799777"/>
    </source>
</evidence>
<organism evidence="6 7">
    <name type="scientific">Setomelanomma holmii</name>
    <dbReference type="NCBI Taxonomy" id="210430"/>
    <lineage>
        <taxon>Eukaryota</taxon>
        <taxon>Fungi</taxon>
        <taxon>Dikarya</taxon>
        <taxon>Ascomycota</taxon>
        <taxon>Pezizomycotina</taxon>
        <taxon>Dothideomycetes</taxon>
        <taxon>Pleosporomycetidae</taxon>
        <taxon>Pleosporales</taxon>
        <taxon>Pleosporineae</taxon>
        <taxon>Phaeosphaeriaceae</taxon>
        <taxon>Setomelanomma</taxon>
    </lineage>
</organism>
<dbReference type="PANTHER" id="PTHR42973">
    <property type="entry name" value="BINDING OXIDOREDUCTASE, PUTATIVE (AFU_ORTHOLOGUE AFUA_1G17690)-RELATED"/>
    <property type="match status" value="1"/>
</dbReference>
<dbReference type="InterPro" id="IPR029057">
    <property type="entry name" value="PRTase-like"/>
</dbReference>
<dbReference type="InterPro" id="IPR006094">
    <property type="entry name" value="Oxid_FAD_bind_N"/>
</dbReference>
<comment type="caution">
    <text evidence="6">The sequence shown here is derived from an EMBL/GenBank/DDBJ whole genome shotgun (WGS) entry which is preliminary data.</text>
</comment>
<dbReference type="InterPro" id="IPR029063">
    <property type="entry name" value="SAM-dependent_MTases_sf"/>
</dbReference>
<dbReference type="InterPro" id="IPR016166">
    <property type="entry name" value="FAD-bd_PCMH"/>
</dbReference>
<dbReference type="InterPro" id="IPR036318">
    <property type="entry name" value="FAD-bd_PCMH-like_sf"/>
</dbReference>
<dbReference type="InterPro" id="IPR016169">
    <property type="entry name" value="FAD-bd_PCMH_sub2"/>
</dbReference>
<dbReference type="GO" id="GO:0006695">
    <property type="term" value="P:cholesterol biosynthetic process"/>
    <property type="evidence" value="ECO:0007669"/>
    <property type="project" value="InterPro"/>
</dbReference>
<evidence type="ECO:0000256" key="3">
    <source>
        <dbReference type="ARBA" id="ARBA00022827"/>
    </source>
</evidence>
<protein>
    <recommendedName>
        <fullName evidence="5">FAD-binding PCMH-type domain-containing protein</fullName>
    </recommendedName>
</protein>
<dbReference type="PANTHER" id="PTHR42973:SF25">
    <property type="entry name" value="PHOSPHOMEVALONATE KINASE"/>
    <property type="match status" value="1"/>
</dbReference>
<dbReference type="Gene3D" id="3.40.50.2020">
    <property type="match status" value="1"/>
</dbReference>
<keyword evidence="3" id="KW-0274">FAD</keyword>
<dbReference type="Gene3D" id="3.40.462.20">
    <property type="match status" value="1"/>
</dbReference>
<dbReference type="EMBL" id="ML978275">
    <property type="protein sequence ID" value="KAF2025070.1"/>
    <property type="molecule type" value="Genomic_DNA"/>
</dbReference>
<evidence type="ECO:0000256" key="1">
    <source>
        <dbReference type="ARBA" id="ARBA00005466"/>
    </source>
</evidence>
<evidence type="ECO:0000256" key="2">
    <source>
        <dbReference type="ARBA" id="ARBA00022630"/>
    </source>
</evidence>
<dbReference type="InterPro" id="IPR050416">
    <property type="entry name" value="FAD-linked_Oxidoreductase"/>
</dbReference>